<dbReference type="GeneID" id="14916316"/>
<keyword evidence="13" id="KW-1185">Reference proteome</keyword>
<evidence type="ECO:0000259" key="11">
    <source>
        <dbReference type="PROSITE" id="PS50238"/>
    </source>
</evidence>
<evidence type="ECO:0000259" key="9">
    <source>
        <dbReference type="PROSITE" id="PS50003"/>
    </source>
</evidence>
<dbReference type="SMART" id="SM00132">
    <property type="entry name" value="LIM"/>
    <property type="match status" value="2"/>
</dbReference>
<dbReference type="GO" id="GO:0046872">
    <property type="term" value="F:metal ion binding"/>
    <property type="evidence" value="ECO:0007669"/>
    <property type="project" value="UniProtKB-KW"/>
</dbReference>
<dbReference type="RefSeq" id="XP_004337635.1">
    <property type="nucleotide sequence ID" value="XM_004337587.1"/>
</dbReference>
<dbReference type="PROSITE" id="PS50023">
    <property type="entry name" value="LIM_DOMAIN_2"/>
    <property type="match status" value="1"/>
</dbReference>
<feature type="compositionally biased region" description="Low complexity" evidence="8">
    <location>
        <begin position="547"/>
        <end position="559"/>
    </location>
</feature>
<dbReference type="Gene3D" id="1.25.40.20">
    <property type="entry name" value="Ankyrin repeat-containing domain"/>
    <property type="match status" value="2"/>
</dbReference>
<dbReference type="AlphaFoldDB" id="L8GRU5"/>
<dbReference type="GO" id="GO:0005096">
    <property type="term" value="F:GTPase activator activity"/>
    <property type="evidence" value="ECO:0007669"/>
    <property type="project" value="UniProtKB-KW"/>
</dbReference>
<evidence type="ECO:0000256" key="6">
    <source>
        <dbReference type="PROSITE-ProRule" id="PRU00023"/>
    </source>
</evidence>
<feature type="region of interest" description="Disordered" evidence="8">
    <location>
        <begin position="644"/>
        <end position="677"/>
    </location>
</feature>
<dbReference type="Gene3D" id="2.30.29.30">
    <property type="entry name" value="Pleckstrin-homology domain (PH domain)/Phosphotyrosine-binding domain (PTB)"/>
    <property type="match status" value="1"/>
</dbReference>
<dbReference type="Pfam" id="PF12796">
    <property type="entry name" value="Ank_2"/>
    <property type="match status" value="1"/>
</dbReference>
<feature type="repeat" description="ANK" evidence="6">
    <location>
        <begin position="195"/>
        <end position="228"/>
    </location>
</feature>
<dbReference type="PANTHER" id="PTHR24198">
    <property type="entry name" value="ANKYRIN REPEAT AND PROTEIN KINASE DOMAIN-CONTAINING PROTEIN"/>
    <property type="match status" value="1"/>
</dbReference>
<dbReference type="PROSITE" id="PS50003">
    <property type="entry name" value="PH_DOMAIN"/>
    <property type="match status" value="1"/>
</dbReference>
<protein>
    <submittedName>
        <fullName evidence="12">PH domain containing protein</fullName>
    </submittedName>
</protein>
<evidence type="ECO:0000313" key="13">
    <source>
        <dbReference type="Proteomes" id="UP000011083"/>
    </source>
</evidence>
<keyword evidence="5 6" id="KW-0040">ANK repeat</keyword>
<dbReference type="KEGG" id="acan:ACA1_377260"/>
<gene>
    <name evidence="12" type="ORF">ACA1_377260</name>
</gene>
<evidence type="ECO:0000313" key="12">
    <source>
        <dbReference type="EMBL" id="ELR15622.1"/>
    </source>
</evidence>
<dbReference type="Gene3D" id="2.10.110.10">
    <property type="entry name" value="Cysteine Rich Protein"/>
    <property type="match status" value="1"/>
</dbReference>
<dbReference type="Pfam" id="PF13857">
    <property type="entry name" value="Ank_5"/>
    <property type="match status" value="1"/>
</dbReference>
<feature type="compositionally biased region" description="Acidic residues" evidence="8">
    <location>
        <begin position="653"/>
        <end position="668"/>
    </location>
</feature>
<dbReference type="InterPro" id="IPR001781">
    <property type="entry name" value="Znf_LIM"/>
</dbReference>
<proteinExistence type="predicted"/>
<evidence type="ECO:0000256" key="1">
    <source>
        <dbReference type="ARBA" id="ARBA00022468"/>
    </source>
</evidence>
<feature type="region of interest" description="Disordered" evidence="8">
    <location>
        <begin position="547"/>
        <end position="566"/>
    </location>
</feature>
<dbReference type="InterPro" id="IPR002110">
    <property type="entry name" value="Ankyrin_rpt"/>
</dbReference>
<dbReference type="Pfam" id="PF00620">
    <property type="entry name" value="RhoGAP"/>
    <property type="match status" value="1"/>
</dbReference>
<dbReference type="OrthoDB" id="25414at2759"/>
<dbReference type="InterPro" id="IPR036770">
    <property type="entry name" value="Ankyrin_rpt-contain_sf"/>
</dbReference>
<sequence length="970" mass="106042">MSVTMSIQQKQPTQACPVCNGHFPQVGVYKMYKNLPYHTDCLRCAACNCTVGGKTTPSSSGRADECNQRCTRCNKPLLNECLIVNDRHYHQGCHTCLRCNVALSEDMFGFAKKTPSTRNLRDGSQGAGGNLEAGALASSASGTPRAGGGGRFNPSTFALLSAAEQGLTAELTRLLAMRAGTGGVLVVQVNDRDEFGRTALHVAARHGHLDAVKLLAETHGADLNAITLPHPEGPQQPSGAASNGGDDEGSLGRKSPLHMALEAKRFEVAHYLLAKGATAGLSTCGARAPPAAGEPSAAIAPVAAPSTTALHLAAANCPTEGDASTIKTFTDMVGMILMLLGGANHQDALGNTALHYAVTRQCLALVNLLIKHHADPNITNNDGDSSLLLAINQGKREISLAVLNSYATQTTSATPSEASPSTPVKATPPVAKEPELNLQKGWLKKKIQASDSKFLKKWQRRFVEVRQSSLAYYKNQQQSVPSFEIDLKRATILVSSPYHKAFAGLSETAPDPSHPFVFAVRADTRDSKSHSGDDSDASAKTGKTLFFSTTSEGTTSPGPHQRSSLPKQELLQWVQSIMSIKKQVQVQERNSTDPRYPAKVTAVVKRVARYFEDHIEQPREQQQQPEATGDKDALDDSLSELQAYNPSTSASEREEEAVEDGGNTDDPQEGERRSSLVPLHVPDLWNATKAVDSEIDALELALRKMLDTKDSSFDFGAITNPYSIFQFMLAKLEQLHMPLLTFKLESSFLTIAALVDPSERLEQYRTLLRTSVPSDCFQKIRALLPLMRRLEAHHERNGMTYARLGDVFMSVFIRSRMEKSAGETTREKYLARTLHRLSSQLEDFVRHQERLFAEKPEEGKDSVTEQLEGEYAHFRRRVGAQGLLYLLDQEVEAIRLKWEEVKEIGKGESGNRAREWERTVQLASALGEGIQAEMETNTEMVARMHVALSESQQAIEAVQPHWDTKASTSP</sequence>
<feature type="domain" description="LIM zinc-binding" evidence="10">
    <location>
        <begin position="68"/>
        <end position="127"/>
    </location>
</feature>
<dbReference type="VEuPathDB" id="AmoebaDB:ACA1_377260"/>
<dbReference type="CDD" id="cd08368">
    <property type="entry name" value="LIM"/>
    <property type="match status" value="1"/>
</dbReference>
<feature type="repeat" description="ANK" evidence="6">
    <location>
        <begin position="252"/>
        <end position="284"/>
    </location>
</feature>
<keyword evidence="2 7" id="KW-0479">Metal-binding</keyword>
<accession>L8GRU5</accession>
<feature type="domain" description="Rho-GAP" evidence="11">
    <location>
        <begin position="636"/>
        <end position="852"/>
    </location>
</feature>
<organism evidence="12 13">
    <name type="scientific">Acanthamoeba castellanii (strain ATCC 30010 / Neff)</name>
    <dbReference type="NCBI Taxonomy" id="1257118"/>
    <lineage>
        <taxon>Eukaryota</taxon>
        <taxon>Amoebozoa</taxon>
        <taxon>Discosea</taxon>
        <taxon>Longamoebia</taxon>
        <taxon>Centramoebida</taxon>
        <taxon>Acanthamoebidae</taxon>
        <taxon>Acanthamoeba</taxon>
    </lineage>
</organism>
<dbReference type="PROSITE" id="PS00478">
    <property type="entry name" value="LIM_DOMAIN_1"/>
    <property type="match status" value="1"/>
</dbReference>
<dbReference type="PROSITE" id="PS50297">
    <property type="entry name" value="ANK_REP_REGION"/>
    <property type="match status" value="3"/>
</dbReference>
<evidence type="ECO:0000259" key="10">
    <source>
        <dbReference type="PROSITE" id="PS50023"/>
    </source>
</evidence>
<evidence type="ECO:0000256" key="5">
    <source>
        <dbReference type="ARBA" id="ARBA00023043"/>
    </source>
</evidence>
<dbReference type="SUPFAM" id="SSF48403">
    <property type="entry name" value="Ankyrin repeat"/>
    <property type="match status" value="1"/>
</dbReference>
<keyword evidence="1" id="KW-0343">GTPase activation</keyword>
<dbReference type="InterPro" id="IPR000198">
    <property type="entry name" value="RhoGAP_dom"/>
</dbReference>
<dbReference type="Pfam" id="PF00412">
    <property type="entry name" value="LIM"/>
    <property type="match status" value="1"/>
</dbReference>
<reference evidence="12 13" key="1">
    <citation type="journal article" date="2013" name="Genome Biol.">
        <title>Genome of Acanthamoeba castellanii highlights extensive lateral gene transfer and early evolution of tyrosine kinase signaling.</title>
        <authorList>
            <person name="Clarke M."/>
            <person name="Lohan A.J."/>
            <person name="Liu B."/>
            <person name="Lagkouvardos I."/>
            <person name="Roy S."/>
            <person name="Zafar N."/>
            <person name="Bertelli C."/>
            <person name="Schilde C."/>
            <person name="Kianianmomeni A."/>
            <person name="Burglin T.R."/>
            <person name="Frech C."/>
            <person name="Turcotte B."/>
            <person name="Kopec K.O."/>
            <person name="Synnott J.M."/>
            <person name="Choo C."/>
            <person name="Paponov I."/>
            <person name="Finkler A."/>
            <person name="Soon Heng Tan C."/>
            <person name="Hutchins A.P."/>
            <person name="Weinmeier T."/>
            <person name="Rattei T."/>
            <person name="Chu J.S."/>
            <person name="Gimenez G."/>
            <person name="Irimia M."/>
            <person name="Rigden D.J."/>
            <person name="Fitzpatrick D.A."/>
            <person name="Lorenzo-Morales J."/>
            <person name="Bateman A."/>
            <person name="Chiu C.H."/>
            <person name="Tang P."/>
            <person name="Hegemann P."/>
            <person name="Fromm H."/>
            <person name="Raoult D."/>
            <person name="Greub G."/>
            <person name="Miranda-Saavedra D."/>
            <person name="Chen N."/>
            <person name="Nash P."/>
            <person name="Ginger M.L."/>
            <person name="Horn M."/>
            <person name="Schaap P."/>
            <person name="Caler L."/>
            <person name="Loftus B."/>
        </authorList>
    </citation>
    <scope>NUCLEOTIDE SEQUENCE [LARGE SCALE GENOMIC DNA]</scope>
    <source>
        <strain evidence="12 13">Neff</strain>
    </source>
</reference>
<dbReference type="InterPro" id="IPR008936">
    <property type="entry name" value="Rho_GTPase_activation_prot"/>
</dbReference>
<feature type="region of interest" description="Disordered" evidence="8">
    <location>
        <begin position="114"/>
        <end position="149"/>
    </location>
</feature>
<keyword evidence="4 7" id="KW-0862">Zinc</keyword>
<feature type="repeat" description="ANK" evidence="6">
    <location>
        <begin position="349"/>
        <end position="381"/>
    </location>
</feature>
<dbReference type="SMART" id="SM00248">
    <property type="entry name" value="ANK"/>
    <property type="match status" value="5"/>
</dbReference>
<dbReference type="CDD" id="cd00821">
    <property type="entry name" value="PH"/>
    <property type="match status" value="1"/>
</dbReference>
<dbReference type="InterPro" id="IPR001849">
    <property type="entry name" value="PH_domain"/>
</dbReference>
<feature type="region of interest" description="Disordered" evidence="8">
    <location>
        <begin position="225"/>
        <end position="253"/>
    </location>
</feature>
<dbReference type="SMART" id="SM00233">
    <property type="entry name" value="PH"/>
    <property type="match status" value="1"/>
</dbReference>
<keyword evidence="7" id="KW-0440">LIM domain</keyword>
<evidence type="ECO:0000256" key="3">
    <source>
        <dbReference type="ARBA" id="ARBA00022737"/>
    </source>
</evidence>
<dbReference type="Pfam" id="PF00169">
    <property type="entry name" value="PH"/>
    <property type="match status" value="1"/>
</dbReference>
<dbReference type="PROSITE" id="PS50238">
    <property type="entry name" value="RHOGAP"/>
    <property type="match status" value="1"/>
</dbReference>
<evidence type="ECO:0000256" key="8">
    <source>
        <dbReference type="SAM" id="MobiDB-lite"/>
    </source>
</evidence>
<feature type="compositionally biased region" description="Low complexity" evidence="8">
    <location>
        <begin position="132"/>
        <end position="142"/>
    </location>
</feature>
<dbReference type="STRING" id="1257118.L8GRU5"/>
<keyword evidence="3" id="KW-0677">Repeat</keyword>
<dbReference type="PANTHER" id="PTHR24198:SF165">
    <property type="entry name" value="ANKYRIN REPEAT-CONTAINING PROTEIN-RELATED"/>
    <property type="match status" value="1"/>
</dbReference>
<evidence type="ECO:0000256" key="7">
    <source>
        <dbReference type="PROSITE-ProRule" id="PRU00125"/>
    </source>
</evidence>
<evidence type="ECO:0000256" key="4">
    <source>
        <dbReference type="ARBA" id="ARBA00022833"/>
    </source>
</evidence>
<dbReference type="SUPFAM" id="SSF50729">
    <property type="entry name" value="PH domain-like"/>
    <property type="match status" value="1"/>
</dbReference>
<dbReference type="Gene3D" id="1.10.555.10">
    <property type="entry name" value="Rho GTPase activation protein"/>
    <property type="match status" value="1"/>
</dbReference>
<dbReference type="SUPFAM" id="SSF48350">
    <property type="entry name" value="GTPase activation domain, GAP"/>
    <property type="match status" value="1"/>
</dbReference>
<evidence type="ECO:0000256" key="2">
    <source>
        <dbReference type="ARBA" id="ARBA00022723"/>
    </source>
</evidence>
<dbReference type="InterPro" id="IPR011993">
    <property type="entry name" value="PH-like_dom_sf"/>
</dbReference>
<feature type="domain" description="PH" evidence="9">
    <location>
        <begin position="436"/>
        <end position="582"/>
    </location>
</feature>
<dbReference type="Proteomes" id="UP000011083">
    <property type="component" value="Unassembled WGS sequence"/>
</dbReference>
<dbReference type="EMBL" id="KB008025">
    <property type="protein sequence ID" value="ELR15622.1"/>
    <property type="molecule type" value="Genomic_DNA"/>
</dbReference>
<dbReference type="GO" id="GO:0007165">
    <property type="term" value="P:signal transduction"/>
    <property type="evidence" value="ECO:0007669"/>
    <property type="project" value="InterPro"/>
</dbReference>
<name>L8GRU5_ACACF</name>
<dbReference type="PRINTS" id="PR01415">
    <property type="entry name" value="ANKYRIN"/>
</dbReference>
<dbReference type="PROSITE" id="PS50088">
    <property type="entry name" value="ANK_REPEAT"/>
    <property type="match status" value="3"/>
</dbReference>